<dbReference type="Pfam" id="PF18741">
    <property type="entry name" value="MTES_1575"/>
    <property type="match status" value="1"/>
</dbReference>
<feature type="compositionally biased region" description="Acidic residues" evidence="1">
    <location>
        <begin position="1332"/>
        <end position="1359"/>
    </location>
</feature>
<reference evidence="3" key="1">
    <citation type="submission" date="2023-06" db="EMBL/GenBank/DDBJ databases">
        <title>Sysu t00039.</title>
        <authorList>
            <person name="Gao L."/>
            <person name="Fang B.-Z."/>
            <person name="Li W.-J."/>
        </authorList>
    </citation>
    <scope>NUCLEOTIDE SEQUENCE</scope>
    <source>
        <strain evidence="3">SYSU T00039</strain>
    </source>
</reference>
<evidence type="ECO:0000313" key="3">
    <source>
        <dbReference type="EMBL" id="MDN4488101.1"/>
    </source>
</evidence>
<feature type="domain" description="Restriction endonuclease type II-like" evidence="2">
    <location>
        <begin position="1096"/>
        <end position="1188"/>
    </location>
</feature>
<keyword evidence="4" id="KW-1185">Reference proteome</keyword>
<dbReference type="RefSeq" id="WP_301118782.1">
    <property type="nucleotide sequence ID" value="NZ_JAUHPX010000004.1"/>
</dbReference>
<accession>A0AAW7M6Q3</accession>
<gene>
    <name evidence="3" type="ORF">QQX10_07965</name>
</gene>
<organism evidence="3 4">
    <name type="scientific">Demequina lignilytica</name>
    <dbReference type="NCBI Taxonomy" id="3051663"/>
    <lineage>
        <taxon>Bacteria</taxon>
        <taxon>Bacillati</taxon>
        <taxon>Actinomycetota</taxon>
        <taxon>Actinomycetes</taxon>
        <taxon>Micrococcales</taxon>
        <taxon>Demequinaceae</taxon>
        <taxon>Demequina</taxon>
    </lineage>
</organism>
<feature type="region of interest" description="Disordered" evidence="1">
    <location>
        <begin position="1278"/>
        <end position="1411"/>
    </location>
</feature>
<sequence>MVDYIGRALVAEALEEWREQLQELATVSPLRDLALSESTVVDLRGSHPGGLAPLFAGRPTSLQSLLRDPDVYAQALHRVRLIREDADRVKAATGVWTAAMVIGTVSWTEDGRRREMPLVMRPVHFEPARQGDVLLTMLDQVVVNPVFLTEARARGAGEGLAGLHPSAGPGVEFDPRPLWSHVSELGDAFPDIEVGDRLFVGAFDDPEQRLLDDLDDMDAVIGASDVLAASAGDGDARAVLAQPLPAFPLGDRDPFAERGVGDLDDAGFAALDLIATGRSVLVQAPPGADPLGAVAAIVADAAASGRAVMAVGGGEQAVRAVARRLDRLGVGDTYVSGAMASWNQVARRRLLTSMTMGVDEVEDDSIREAGERLLAARHELQGRMDALHRSYRPWDVSAYEAVQAVVRLISTAPAPATPIRLGADAAALVAEHGFASVTHALVEAIAPPEPEPEAQEAPETPEITLVPWWSEVTSDPAEGARLDEALATLVVRHLPKMRAEARLAAHETGMDEAPTVAAWADQVTLFTDVRDTLEIFSPAVFHRSLHDLVAATAPAGTAQSGELARRDRRALRRRAVELLRPGRSKDEIHEHLVAAHAQALRWRAHCSAGGWPLVPADFDLFADRVESAQRLWERIAQPVAQVSGETDLMDQPWERVREVLEHLAEGVPGTLEAVEEIPVDRDLVQAGLGPLLEDLRAREATPEQVRRDLEFAWWAAAFDAIVSADPRLTEEGAVGRVVEEFLRRDHDFAAARVGPLMRAVAERRRIAIAKHPDLARDLFATLVEGADAPYRELWRDHGPLVTALRPVTLATAEQVSRLAPPTRCVDLAVVFASESLALAETVPTLARARQVVVVADAESATRSAVATFADLLPRVALHAAPQPRDPRVTSLLGSLAYGRALSSLPAAGEADRLRVQHVDAVGHAVAGSRTVESTRAEVAAVIERADRLVHEMPRRSLAVVAGNELHAMRLRDALEERGARLADTVPVVSLANAAGLDVDEVILSLGYARDAEGTLPARLGALSEPHGVPALVQALAATHESLTVVTALDAEQLAAIAEGPESEAVDGLRELLLAADGAPVPAERPEPAPGDWLLADIASRLRAQGYAVHVRYGAGADAIPLVVGGRHDRGYTVAVVTDDAGQAGAASVRDRMRHQYGGLEALGWTVVSLWTLDVFMDPDAAVAAIVDAVEGRRGPLVWEQPTLDLGVETSAIRVPAQEVFDVAALEDVTGAIPALRDEHLVAAEPEPDPEPEPVVEAPDVTLGISVMLAEHLLVDRHTRAQETQPALDLPEPEPEPEPDPEPEPSPEPEPEPARDAQSSEEAPVTPPRDAESSSDDDSTPASAPEEETEEPEDEGEAEDALPSPPPIRPAWRGTDRPLIPTRAREDIDEGWGGSGGSSRDDEIKRERPPHW</sequence>
<feature type="compositionally biased region" description="Acidic residues" evidence="1">
    <location>
        <begin position="1290"/>
        <end position="1310"/>
    </location>
</feature>
<evidence type="ECO:0000259" key="2">
    <source>
        <dbReference type="Pfam" id="PF18741"/>
    </source>
</evidence>
<feature type="compositionally biased region" description="Basic and acidic residues" evidence="1">
    <location>
        <begin position="1398"/>
        <end position="1411"/>
    </location>
</feature>
<evidence type="ECO:0000256" key="1">
    <source>
        <dbReference type="SAM" id="MobiDB-lite"/>
    </source>
</evidence>
<dbReference type="EMBL" id="JAUHPX010000004">
    <property type="protein sequence ID" value="MDN4488101.1"/>
    <property type="molecule type" value="Genomic_DNA"/>
</dbReference>
<dbReference type="Proteomes" id="UP001172737">
    <property type="component" value="Unassembled WGS sequence"/>
</dbReference>
<dbReference type="InterPro" id="IPR049468">
    <property type="entry name" value="Restrct_endonuc-II-like_dom"/>
</dbReference>
<evidence type="ECO:0000313" key="4">
    <source>
        <dbReference type="Proteomes" id="UP001172737"/>
    </source>
</evidence>
<protein>
    <recommendedName>
        <fullName evidence="2">Restriction endonuclease type II-like domain-containing protein</fullName>
    </recommendedName>
</protein>
<comment type="caution">
    <text evidence="3">The sequence shown here is derived from an EMBL/GenBank/DDBJ whole genome shotgun (WGS) entry which is preliminary data.</text>
</comment>
<name>A0AAW7M6Q3_9MICO</name>
<proteinExistence type="predicted"/>